<evidence type="ECO:0000313" key="2">
    <source>
        <dbReference type="Proteomes" id="UP000499080"/>
    </source>
</evidence>
<comment type="caution">
    <text evidence="1">The sequence shown here is derived from an EMBL/GenBank/DDBJ whole genome shotgun (WGS) entry which is preliminary data.</text>
</comment>
<evidence type="ECO:0000313" key="1">
    <source>
        <dbReference type="EMBL" id="GBL89437.1"/>
    </source>
</evidence>
<organism evidence="1 2">
    <name type="scientific">Araneus ventricosus</name>
    <name type="common">Orbweaver spider</name>
    <name type="synonym">Epeira ventricosa</name>
    <dbReference type="NCBI Taxonomy" id="182803"/>
    <lineage>
        <taxon>Eukaryota</taxon>
        <taxon>Metazoa</taxon>
        <taxon>Ecdysozoa</taxon>
        <taxon>Arthropoda</taxon>
        <taxon>Chelicerata</taxon>
        <taxon>Arachnida</taxon>
        <taxon>Araneae</taxon>
        <taxon>Araneomorphae</taxon>
        <taxon>Entelegynae</taxon>
        <taxon>Araneoidea</taxon>
        <taxon>Araneidae</taxon>
        <taxon>Araneus</taxon>
    </lineage>
</organism>
<gene>
    <name evidence="1" type="ORF">AVEN_87790_1</name>
</gene>
<dbReference type="AlphaFoldDB" id="A0A4Y2BCE7"/>
<accession>A0A4Y2BCE7</accession>
<name>A0A4Y2BCE7_ARAVE</name>
<sequence>MEIYMLWDTFGQPTAARRGITRIRHLGYSKGDPAGQTTALFINSNCRFAFRCNGSEADIRISKPDFGIQKNLSLRFTPTFHLTHPNSLYGQGLHQAKTPPKANLPITEVVKEKRLPKIF</sequence>
<keyword evidence="2" id="KW-1185">Reference proteome</keyword>
<dbReference type="Proteomes" id="UP000499080">
    <property type="component" value="Unassembled WGS sequence"/>
</dbReference>
<protein>
    <submittedName>
        <fullName evidence="1">Uncharacterized protein</fullName>
    </submittedName>
</protein>
<reference evidence="1 2" key="1">
    <citation type="journal article" date="2019" name="Sci. Rep.">
        <title>Orb-weaving spider Araneus ventricosus genome elucidates the spidroin gene catalogue.</title>
        <authorList>
            <person name="Kono N."/>
            <person name="Nakamura H."/>
            <person name="Ohtoshi R."/>
            <person name="Moran D.A.P."/>
            <person name="Shinohara A."/>
            <person name="Yoshida Y."/>
            <person name="Fujiwara M."/>
            <person name="Mori M."/>
            <person name="Tomita M."/>
            <person name="Arakawa K."/>
        </authorList>
    </citation>
    <scope>NUCLEOTIDE SEQUENCE [LARGE SCALE GENOMIC DNA]</scope>
</reference>
<dbReference type="EMBL" id="BGPR01000065">
    <property type="protein sequence ID" value="GBL89437.1"/>
    <property type="molecule type" value="Genomic_DNA"/>
</dbReference>
<proteinExistence type="predicted"/>